<sequence length="202" mass="22149">MRQLEMGDAWVLEPTVFPDDRGSFHEWYRGAEFREATGYDLALVQANCSVSRRGVLRGIHFADVPPGQAKYVTCVRGAVLDVVVDIRVGSPAYGQWEAERLDEETRRAVFLAEGLGHAFMALTDDATVVYLCSAGYAPKREHGVHPLDPALGITWPQGIEPVLSPKDAEAPSLAEAERSGLLPTYADCSAHYQRLRSGEFSG</sequence>
<organism evidence="6 7">
    <name type="scientific">Streptomyces fodineus</name>
    <dbReference type="NCBI Taxonomy" id="1904616"/>
    <lineage>
        <taxon>Bacteria</taxon>
        <taxon>Bacillati</taxon>
        <taxon>Actinomycetota</taxon>
        <taxon>Actinomycetes</taxon>
        <taxon>Kitasatosporales</taxon>
        <taxon>Streptomycetaceae</taxon>
        <taxon>Streptomyces</taxon>
    </lineage>
</organism>
<dbReference type="GO" id="GO:0005829">
    <property type="term" value="C:cytosol"/>
    <property type="evidence" value="ECO:0007669"/>
    <property type="project" value="TreeGrafter"/>
</dbReference>
<dbReference type="InterPro" id="IPR014710">
    <property type="entry name" value="RmlC-like_jellyroll"/>
</dbReference>
<evidence type="ECO:0000256" key="2">
    <source>
        <dbReference type="ARBA" id="ARBA00023235"/>
    </source>
</evidence>
<gene>
    <name evidence="6" type="ORF">BFF78_03675</name>
</gene>
<dbReference type="UniPathway" id="UPA00124"/>
<feature type="active site" description="Proton donor" evidence="3">
    <location>
        <position position="130"/>
    </location>
</feature>
<dbReference type="SUPFAM" id="SSF51182">
    <property type="entry name" value="RmlC-like cupins"/>
    <property type="match status" value="1"/>
</dbReference>
<keyword evidence="2 5" id="KW-0413">Isomerase</keyword>
<comment type="catalytic activity">
    <reaction evidence="5">
        <text>dTDP-4-dehydro-6-deoxy-alpha-D-glucose = dTDP-4-dehydro-beta-L-rhamnose</text>
        <dbReference type="Rhea" id="RHEA:16969"/>
        <dbReference type="ChEBI" id="CHEBI:57649"/>
        <dbReference type="ChEBI" id="CHEBI:62830"/>
        <dbReference type="EC" id="5.1.3.13"/>
    </reaction>
</comment>
<evidence type="ECO:0000313" key="7">
    <source>
        <dbReference type="Proteomes" id="UP000094960"/>
    </source>
</evidence>
<feature type="active site" description="Proton acceptor" evidence="3">
    <location>
        <position position="60"/>
    </location>
</feature>
<evidence type="ECO:0000256" key="1">
    <source>
        <dbReference type="ARBA" id="ARBA00010154"/>
    </source>
</evidence>
<feature type="site" description="Participates in a stacking interaction with the thymidine ring of dTDP-4-oxo-6-deoxyglucose" evidence="4">
    <location>
        <position position="136"/>
    </location>
</feature>
<dbReference type="AlphaFoldDB" id="A0A1D7Y3Y2"/>
<evidence type="ECO:0000256" key="3">
    <source>
        <dbReference type="PIRSR" id="PIRSR600888-1"/>
    </source>
</evidence>
<comment type="subunit">
    <text evidence="5">Homodimer.</text>
</comment>
<dbReference type="CDD" id="cd00438">
    <property type="entry name" value="cupin_RmlC"/>
    <property type="match status" value="1"/>
</dbReference>
<dbReference type="InterPro" id="IPR011051">
    <property type="entry name" value="RmlC_Cupin_sf"/>
</dbReference>
<evidence type="ECO:0000256" key="5">
    <source>
        <dbReference type="RuleBase" id="RU364069"/>
    </source>
</evidence>
<keyword evidence="7" id="KW-1185">Reference proteome</keyword>
<comment type="function">
    <text evidence="5">Catalyzes the epimerization of the C3' and C5'positions of dTDP-6-deoxy-D-xylo-4-hexulose, forming dTDP-6-deoxy-L-lyxo-4-hexulose.</text>
</comment>
<dbReference type="EMBL" id="CP017248">
    <property type="protein sequence ID" value="AOR30274.1"/>
    <property type="molecule type" value="Genomic_DNA"/>
</dbReference>
<evidence type="ECO:0000313" key="6">
    <source>
        <dbReference type="EMBL" id="AOR30274.1"/>
    </source>
</evidence>
<comment type="similarity">
    <text evidence="1 5">Belongs to the dTDP-4-dehydrorhamnose 3,5-epimerase family.</text>
</comment>
<dbReference type="GO" id="GO:0019305">
    <property type="term" value="P:dTDP-rhamnose biosynthetic process"/>
    <property type="evidence" value="ECO:0007669"/>
    <property type="project" value="UniProtKB-UniRule"/>
</dbReference>
<dbReference type="GO" id="GO:0000271">
    <property type="term" value="P:polysaccharide biosynthetic process"/>
    <property type="evidence" value="ECO:0007669"/>
    <property type="project" value="TreeGrafter"/>
</dbReference>
<accession>A0A1D7Y3Y2</accession>
<evidence type="ECO:0000256" key="4">
    <source>
        <dbReference type="PIRSR" id="PIRSR600888-3"/>
    </source>
</evidence>
<comment type="pathway">
    <text evidence="5">Carbohydrate biosynthesis; dTDP-L-rhamnose biosynthesis.</text>
</comment>
<dbReference type="KEGG" id="spun:BFF78_03675"/>
<dbReference type="NCBIfam" id="TIGR01221">
    <property type="entry name" value="rmlC"/>
    <property type="match status" value="1"/>
</dbReference>
<dbReference type="GO" id="GO:0008830">
    <property type="term" value="F:dTDP-4-dehydrorhamnose 3,5-epimerase activity"/>
    <property type="evidence" value="ECO:0007669"/>
    <property type="project" value="UniProtKB-UniRule"/>
</dbReference>
<name>A0A1D7Y3Y2_9ACTN</name>
<dbReference type="Gene3D" id="2.60.120.10">
    <property type="entry name" value="Jelly Rolls"/>
    <property type="match status" value="1"/>
</dbReference>
<protein>
    <recommendedName>
        <fullName evidence="5">dTDP-4-dehydrorhamnose 3,5-epimerase</fullName>
        <ecNumber evidence="5">5.1.3.13</ecNumber>
    </recommendedName>
    <alternativeName>
        <fullName evidence="5">Thymidine diphospho-4-keto-rhamnose 3,5-epimerase</fullName>
    </alternativeName>
</protein>
<dbReference type="PANTHER" id="PTHR21047:SF2">
    <property type="entry name" value="THYMIDINE DIPHOSPHO-4-KETO-RHAMNOSE 3,5-EPIMERASE"/>
    <property type="match status" value="1"/>
</dbReference>
<reference evidence="7" key="1">
    <citation type="submission" date="2016-09" db="EMBL/GenBank/DDBJ databases">
        <title>Streptomyces puniciscabiei strain:TW1S1 Genome sequencing and assembly.</title>
        <authorList>
            <person name="Kim M.-K."/>
            <person name="Kim S.B."/>
        </authorList>
    </citation>
    <scope>NUCLEOTIDE SEQUENCE [LARGE SCALE GENOMIC DNA]</scope>
    <source>
        <strain evidence="7">TW1S1</strain>
    </source>
</reference>
<dbReference type="Proteomes" id="UP000094960">
    <property type="component" value="Chromosome"/>
</dbReference>
<proteinExistence type="inferred from homology"/>
<dbReference type="PANTHER" id="PTHR21047">
    <property type="entry name" value="DTDP-6-DEOXY-D-GLUCOSE-3,5 EPIMERASE"/>
    <property type="match status" value="1"/>
</dbReference>
<dbReference type="EC" id="5.1.3.13" evidence="5"/>
<dbReference type="InterPro" id="IPR000888">
    <property type="entry name" value="RmlC-like"/>
</dbReference>
<dbReference type="Pfam" id="PF00908">
    <property type="entry name" value="dTDP_sugar_isom"/>
    <property type="match status" value="1"/>
</dbReference>